<evidence type="ECO:0000313" key="2">
    <source>
        <dbReference type="EMBL" id="RSX54880.1"/>
    </source>
</evidence>
<dbReference type="AlphaFoldDB" id="A0A430FPX1"/>
<reference evidence="2 3" key="1">
    <citation type="submission" date="2018-09" db="EMBL/GenBank/DDBJ databases">
        <title>Characterization of the phylogenetic diversity of five novel species belonging to the genus Bifidobacterium.</title>
        <authorList>
            <person name="Lugli G.A."/>
            <person name="Duranti S."/>
            <person name="Milani C."/>
        </authorList>
    </citation>
    <scope>NUCLEOTIDE SEQUENCE [LARGE SCALE GENOMIC DNA]</scope>
    <source>
        <strain evidence="2 3">2036B</strain>
    </source>
</reference>
<evidence type="ECO:0000256" key="1">
    <source>
        <dbReference type="ARBA" id="ARBA00010759"/>
    </source>
</evidence>
<comment type="caution">
    <text evidence="2">The sequence shown here is derived from an EMBL/GenBank/DDBJ whole genome shotgun (WGS) entry which is preliminary data.</text>
</comment>
<dbReference type="RefSeq" id="WP_125963568.1">
    <property type="nucleotide sequence ID" value="NZ_QXGM01000002.1"/>
</dbReference>
<name>A0A430FPX1_9BIFI</name>
<gene>
    <name evidence="2" type="ORF">D2E26_0934</name>
</gene>
<evidence type="ECO:0000313" key="3">
    <source>
        <dbReference type="Proteomes" id="UP000287609"/>
    </source>
</evidence>
<dbReference type="EMBL" id="QXGM01000002">
    <property type="protein sequence ID" value="RSX54880.1"/>
    <property type="molecule type" value="Genomic_DNA"/>
</dbReference>
<dbReference type="InterPro" id="IPR036821">
    <property type="entry name" value="Peptide_deformylase_sf"/>
</dbReference>
<dbReference type="PANTHER" id="PTHR10458:SF22">
    <property type="entry name" value="PEPTIDE DEFORMYLASE"/>
    <property type="match status" value="1"/>
</dbReference>
<accession>A0A430FPX1</accession>
<protein>
    <submittedName>
        <fullName evidence="2">Peptide deformylase</fullName>
    </submittedName>
</protein>
<dbReference type="GO" id="GO:0042586">
    <property type="term" value="F:peptide deformylase activity"/>
    <property type="evidence" value="ECO:0007669"/>
    <property type="project" value="InterPro"/>
</dbReference>
<dbReference type="PRINTS" id="PR01576">
    <property type="entry name" value="PDEFORMYLASE"/>
</dbReference>
<dbReference type="InterPro" id="IPR023635">
    <property type="entry name" value="Peptide_deformylase"/>
</dbReference>
<dbReference type="OrthoDB" id="9804313at2"/>
<keyword evidence="3" id="KW-1185">Reference proteome</keyword>
<organism evidence="2 3">
    <name type="scientific">Bifidobacterium dolichotidis</name>
    <dbReference type="NCBI Taxonomy" id="2306976"/>
    <lineage>
        <taxon>Bacteria</taxon>
        <taxon>Bacillati</taxon>
        <taxon>Actinomycetota</taxon>
        <taxon>Actinomycetes</taxon>
        <taxon>Bifidobacteriales</taxon>
        <taxon>Bifidobacteriaceae</taxon>
        <taxon>Bifidobacterium</taxon>
    </lineage>
</organism>
<dbReference type="PIRSF" id="PIRSF004749">
    <property type="entry name" value="Pep_def"/>
    <property type="match status" value="1"/>
</dbReference>
<sequence length="142" mass="15670">MQRPIETNVSILSKVARDADPSNPEDLSIAQDLKDTLEAHRDGCVGMAANMIGEPVRIIAFVDEMLGGRITVLFNPRITASAGLYETSEGCLSLDGMTNVRRAERIEVDYMNRKGKNRHAIFDGFTAQIIQHEVDHCDGILV</sequence>
<dbReference type="CDD" id="cd00487">
    <property type="entry name" value="Pep_deformylase"/>
    <property type="match status" value="1"/>
</dbReference>
<dbReference type="Proteomes" id="UP000287609">
    <property type="component" value="Unassembled WGS sequence"/>
</dbReference>
<dbReference type="PANTHER" id="PTHR10458">
    <property type="entry name" value="PEPTIDE DEFORMYLASE"/>
    <property type="match status" value="1"/>
</dbReference>
<dbReference type="Gene3D" id="3.90.45.10">
    <property type="entry name" value="Peptide deformylase"/>
    <property type="match status" value="1"/>
</dbReference>
<dbReference type="Pfam" id="PF01327">
    <property type="entry name" value="Pep_deformylase"/>
    <property type="match status" value="1"/>
</dbReference>
<dbReference type="NCBIfam" id="NF006670">
    <property type="entry name" value="PRK09218.1"/>
    <property type="match status" value="1"/>
</dbReference>
<comment type="similarity">
    <text evidence="1">Belongs to the polypeptide deformylase family.</text>
</comment>
<proteinExistence type="inferred from homology"/>
<dbReference type="SUPFAM" id="SSF56420">
    <property type="entry name" value="Peptide deformylase"/>
    <property type="match status" value="1"/>
</dbReference>